<accession>A0ABN1LS81</accession>
<dbReference type="PROSITE" id="PS00059">
    <property type="entry name" value="ADH_ZINC"/>
    <property type="match status" value="1"/>
</dbReference>
<gene>
    <name evidence="7" type="ORF">GCM10009114_33330</name>
</gene>
<reference evidence="7 8" key="1">
    <citation type="journal article" date="2019" name="Int. J. Syst. Evol. Microbiol.">
        <title>The Global Catalogue of Microorganisms (GCM) 10K type strain sequencing project: providing services to taxonomists for standard genome sequencing and annotation.</title>
        <authorList>
            <consortium name="The Broad Institute Genomics Platform"/>
            <consortium name="The Broad Institute Genome Sequencing Center for Infectious Disease"/>
            <person name="Wu L."/>
            <person name="Ma J."/>
        </authorList>
    </citation>
    <scope>NUCLEOTIDE SEQUENCE [LARGE SCALE GENOMIC DNA]</scope>
    <source>
        <strain evidence="7 8">JCM 15896</strain>
    </source>
</reference>
<dbReference type="InterPro" id="IPR002328">
    <property type="entry name" value="ADH_Zn_CS"/>
</dbReference>
<keyword evidence="3 5" id="KW-0862">Zinc</keyword>
<keyword evidence="8" id="KW-1185">Reference proteome</keyword>
<dbReference type="SMART" id="SM00829">
    <property type="entry name" value="PKS_ER"/>
    <property type="match status" value="1"/>
</dbReference>
<dbReference type="PROSITE" id="PS00065">
    <property type="entry name" value="D_2_HYDROXYACID_DH_1"/>
    <property type="match status" value="1"/>
</dbReference>
<evidence type="ECO:0000259" key="6">
    <source>
        <dbReference type="SMART" id="SM00829"/>
    </source>
</evidence>
<dbReference type="Pfam" id="PF00107">
    <property type="entry name" value="ADH_zinc_N"/>
    <property type="match status" value="1"/>
</dbReference>
<evidence type="ECO:0000313" key="8">
    <source>
        <dbReference type="Proteomes" id="UP001500359"/>
    </source>
</evidence>
<dbReference type="InterPro" id="IPR047109">
    <property type="entry name" value="CAD-like"/>
</dbReference>
<keyword evidence="4" id="KW-0560">Oxidoreductase</keyword>
<evidence type="ECO:0000256" key="2">
    <source>
        <dbReference type="ARBA" id="ARBA00022723"/>
    </source>
</evidence>
<keyword evidence="2 5" id="KW-0479">Metal-binding</keyword>
<evidence type="ECO:0000256" key="3">
    <source>
        <dbReference type="ARBA" id="ARBA00022833"/>
    </source>
</evidence>
<dbReference type="CDD" id="cd05283">
    <property type="entry name" value="CAD1"/>
    <property type="match status" value="1"/>
</dbReference>
<dbReference type="Gene3D" id="3.40.50.720">
    <property type="entry name" value="NAD(P)-binding Rossmann-like Domain"/>
    <property type="match status" value="1"/>
</dbReference>
<proteinExistence type="inferred from homology"/>
<dbReference type="InterPro" id="IPR011032">
    <property type="entry name" value="GroES-like_sf"/>
</dbReference>
<organism evidence="7 8">
    <name type="scientific">Aliiglaciecola litoralis</name>
    <dbReference type="NCBI Taxonomy" id="582857"/>
    <lineage>
        <taxon>Bacteria</taxon>
        <taxon>Pseudomonadati</taxon>
        <taxon>Pseudomonadota</taxon>
        <taxon>Gammaproteobacteria</taxon>
        <taxon>Alteromonadales</taxon>
        <taxon>Alteromonadaceae</taxon>
        <taxon>Aliiglaciecola</taxon>
    </lineage>
</organism>
<dbReference type="Pfam" id="PF08240">
    <property type="entry name" value="ADH_N"/>
    <property type="match status" value="1"/>
</dbReference>
<dbReference type="Gene3D" id="3.90.180.10">
    <property type="entry name" value="Medium-chain alcohol dehydrogenases, catalytic domain"/>
    <property type="match status" value="1"/>
</dbReference>
<evidence type="ECO:0000256" key="5">
    <source>
        <dbReference type="RuleBase" id="RU361277"/>
    </source>
</evidence>
<comment type="cofactor">
    <cofactor evidence="1 5">
        <name>Zn(2+)</name>
        <dbReference type="ChEBI" id="CHEBI:29105"/>
    </cofactor>
</comment>
<dbReference type="PANTHER" id="PTHR42683">
    <property type="entry name" value="ALDEHYDE REDUCTASE"/>
    <property type="match status" value="1"/>
</dbReference>
<sequence length="347" mass="37560">MSDISAYAAKSNNGHMEPHKITRREPGENDVQIEIEYCGVCHSDLHAVKNDWGNSEYPLVPGHEIIGSVSAVGSNVDEFSVGDSVGVGCLVDSCQSCEACDIDLEQHCLNGAVMTYNSKTDDPGGRTYGGYSKRIVVQKDFVLRIPQNLNKAGAAPLLCAGITTYSPLHQYGVKKGMTVGIIGLGGLGHMGIKLASAMGAHTVMITTSQDKAKDAKRLGADDVLISTNKDEMKKWRGKFDFLLNTIPVGHDINPYVVLLKFDSTMCLVGAIEPLESVNGAQLISGRKVVAGSLIGGLKETQEMLDFCGQHNVVSDIEKIDMSDINDAFERMQANDVRYRFVIDMETL</sequence>
<dbReference type="InterPro" id="IPR020843">
    <property type="entry name" value="ER"/>
</dbReference>
<feature type="domain" description="Enoyl reductase (ER)" evidence="6">
    <location>
        <begin position="11"/>
        <end position="342"/>
    </location>
</feature>
<name>A0ABN1LS81_9ALTE</name>
<dbReference type="RefSeq" id="WP_343862040.1">
    <property type="nucleotide sequence ID" value="NZ_BAAAFD010000012.1"/>
</dbReference>
<evidence type="ECO:0000313" key="7">
    <source>
        <dbReference type="EMBL" id="GAA0859529.1"/>
    </source>
</evidence>
<dbReference type="Proteomes" id="UP001500359">
    <property type="component" value="Unassembled WGS sequence"/>
</dbReference>
<dbReference type="InterPro" id="IPR036291">
    <property type="entry name" value="NAD(P)-bd_dom_sf"/>
</dbReference>
<comment type="caution">
    <text evidence="7">The sequence shown here is derived from an EMBL/GenBank/DDBJ whole genome shotgun (WGS) entry which is preliminary data.</text>
</comment>
<dbReference type="SUPFAM" id="SSF51735">
    <property type="entry name" value="NAD(P)-binding Rossmann-fold domains"/>
    <property type="match status" value="1"/>
</dbReference>
<evidence type="ECO:0000256" key="1">
    <source>
        <dbReference type="ARBA" id="ARBA00001947"/>
    </source>
</evidence>
<dbReference type="EMBL" id="BAAAFD010000012">
    <property type="protein sequence ID" value="GAA0859529.1"/>
    <property type="molecule type" value="Genomic_DNA"/>
</dbReference>
<dbReference type="InterPro" id="IPR013154">
    <property type="entry name" value="ADH-like_N"/>
</dbReference>
<comment type="similarity">
    <text evidence="5">Belongs to the zinc-containing alcohol dehydrogenase family.</text>
</comment>
<protein>
    <submittedName>
        <fullName evidence="7">NAD(P)-dependent alcohol dehydrogenase</fullName>
    </submittedName>
</protein>
<dbReference type="InterPro" id="IPR013149">
    <property type="entry name" value="ADH-like_C"/>
</dbReference>
<evidence type="ECO:0000256" key="4">
    <source>
        <dbReference type="ARBA" id="ARBA00023002"/>
    </source>
</evidence>
<dbReference type="InterPro" id="IPR029752">
    <property type="entry name" value="D-isomer_DH_CS1"/>
</dbReference>
<dbReference type="SUPFAM" id="SSF50129">
    <property type="entry name" value="GroES-like"/>
    <property type="match status" value="1"/>
</dbReference>